<dbReference type="CDD" id="cd07361">
    <property type="entry name" value="MEMO_like"/>
    <property type="match status" value="1"/>
</dbReference>
<dbReference type="PANTHER" id="PTHR11060:SF0">
    <property type="entry name" value="PROTEIN MEMO1"/>
    <property type="match status" value="1"/>
</dbReference>
<dbReference type="Pfam" id="PF01875">
    <property type="entry name" value="Memo"/>
    <property type="match status" value="1"/>
</dbReference>
<dbReference type="PANTHER" id="PTHR11060">
    <property type="entry name" value="PROTEIN MEMO1"/>
    <property type="match status" value="1"/>
</dbReference>
<dbReference type="EMBL" id="CAADRP010002196">
    <property type="protein sequence ID" value="VFU63165.1"/>
    <property type="molecule type" value="Genomic_DNA"/>
</dbReference>
<gene>
    <name evidence="2" type="ORF">SVIM_LOCUS480708</name>
</gene>
<evidence type="ECO:0008006" key="3">
    <source>
        <dbReference type="Google" id="ProtNLM"/>
    </source>
</evidence>
<organism evidence="2">
    <name type="scientific">Salix viminalis</name>
    <name type="common">Common osier</name>
    <name type="synonym">Basket willow</name>
    <dbReference type="NCBI Taxonomy" id="40686"/>
    <lineage>
        <taxon>Eukaryota</taxon>
        <taxon>Viridiplantae</taxon>
        <taxon>Streptophyta</taxon>
        <taxon>Embryophyta</taxon>
        <taxon>Tracheophyta</taxon>
        <taxon>Spermatophyta</taxon>
        <taxon>Magnoliopsida</taxon>
        <taxon>eudicotyledons</taxon>
        <taxon>Gunneridae</taxon>
        <taxon>Pentapetalae</taxon>
        <taxon>rosids</taxon>
        <taxon>fabids</taxon>
        <taxon>Malpighiales</taxon>
        <taxon>Salicaceae</taxon>
        <taxon>Saliceae</taxon>
        <taxon>Salix</taxon>
    </lineage>
</organism>
<dbReference type="InterPro" id="IPR002737">
    <property type="entry name" value="MEMO1_fam"/>
</dbReference>
<dbReference type="HAMAP" id="MF_00055">
    <property type="entry name" value="MEMO1"/>
    <property type="match status" value="1"/>
</dbReference>
<dbReference type="AlphaFoldDB" id="A0A6N2NBU6"/>
<proteinExistence type="inferred from homology"/>
<sequence length="380" mass="43161">MERGMQMWEEMEEQRLNGLSRFDKYKDQLQKMGLDGLLRDPSPEEAAEQAANMSSQIYLLWGTMLYERSVVEYKLELPTWEECLEVSVEKFELAGASPTDIAVMIKNHCSNSTALEGLGFKVDEIVQAWNDAWELACRLFIFSRAAAYAFGNIDPTNITRVFLLGPSHHFYTRKCALSTATVYKTPIGDLPIDLEVIEELKATGKFELMDLRVDEAEHSMEMHLPYLAKIFEGHPVKVVPILVGAVSADNEAMYGRLLAKYVDDPTNFFSVSSDFCHWGSRFHYTHYDKKCGPIHKSIEALDKMGMDIIETGNAEAFKQYLSEYGNTICGRHPISVFLHMLRNCSTKIRIKFLRYEQSSQCKTMRDSSVSYASAAANVDV</sequence>
<evidence type="ECO:0000313" key="2">
    <source>
        <dbReference type="EMBL" id="VFU63165.1"/>
    </source>
</evidence>
<protein>
    <recommendedName>
        <fullName evidence="3">MEMO1 family protein</fullName>
    </recommendedName>
</protein>
<evidence type="ECO:0000256" key="1">
    <source>
        <dbReference type="ARBA" id="ARBA00006315"/>
    </source>
</evidence>
<dbReference type="NCBIfam" id="TIGR04336">
    <property type="entry name" value="AmmeMemoSam_B"/>
    <property type="match status" value="1"/>
</dbReference>
<reference evidence="2" key="1">
    <citation type="submission" date="2019-03" db="EMBL/GenBank/DDBJ databases">
        <authorList>
            <person name="Mank J."/>
            <person name="Almeida P."/>
        </authorList>
    </citation>
    <scope>NUCLEOTIDE SEQUENCE</scope>
    <source>
        <strain evidence="2">78183</strain>
    </source>
</reference>
<name>A0A6N2NBU6_SALVM</name>
<dbReference type="Gene3D" id="3.40.830.10">
    <property type="entry name" value="LigB-like"/>
    <property type="match status" value="1"/>
</dbReference>
<comment type="similarity">
    <text evidence="1">Belongs to the MEMO1 family.</text>
</comment>
<accession>A0A6N2NBU6</accession>